<protein>
    <recommendedName>
        <fullName evidence="4">MPT63-like domain-containing protein</fullName>
    </recommendedName>
</protein>
<organism evidence="2 3">
    <name type="scientific">Mycolicibacillus trivialis</name>
    <dbReference type="NCBI Taxonomy" id="1798"/>
    <lineage>
        <taxon>Bacteria</taxon>
        <taxon>Bacillati</taxon>
        <taxon>Actinomycetota</taxon>
        <taxon>Actinomycetes</taxon>
        <taxon>Mycobacteriales</taxon>
        <taxon>Mycobacteriaceae</taxon>
        <taxon>Mycolicibacillus</taxon>
    </lineage>
</organism>
<evidence type="ECO:0008006" key="4">
    <source>
        <dbReference type="Google" id="ProtNLM"/>
    </source>
</evidence>
<evidence type="ECO:0000313" key="2">
    <source>
        <dbReference type="EMBL" id="ORX01137.1"/>
    </source>
</evidence>
<evidence type="ECO:0000256" key="1">
    <source>
        <dbReference type="SAM" id="SignalP"/>
    </source>
</evidence>
<feature type="signal peptide" evidence="1">
    <location>
        <begin position="1"/>
        <end position="20"/>
    </location>
</feature>
<feature type="chain" id="PRO_5012959314" description="MPT63-like domain-containing protein" evidence="1">
    <location>
        <begin position="21"/>
        <end position="168"/>
    </location>
</feature>
<comment type="caution">
    <text evidence="2">The sequence shown here is derived from an EMBL/GenBank/DDBJ whole genome shotgun (WGS) entry which is preliminary data.</text>
</comment>
<evidence type="ECO:0000313" key="3">
    <source>
        <dbReference type="Proteomes" id="UP000193090"/>
    </source>
</evidence>
<keyword evidence="1" id="KW-0732">Signal</keyword>
<keyword evidence="3" id="KW-1185">Reference proteome</keyword>
<accession>A0A1X2EGN6</accession>
<dbReference type="EMBL" id="LQPZ01000040">
    <property type="protein sequence ID" value="ORX01137.1"/>
    <property type="molecule type" value="Genomic_DNA"/>
</dbReference>
<reference evidence="2 3" key="1">
    <citation type="submission" date="2016-01" db="EMBL/GenBank/DDBJ databases">
        <title>The new phylogeny of the genus Mycobacterium.</title>
        <authorList>
            <person name="Tarcisio F."/>
            <person name="Conor M."/>
            <person name="Antonella G."/>
            <person name="Elisabetta G."/>
            <person name="Giulia F.S."/>
            <person name="Sara T."/>
            <person name="Anna F."/>
            <person name="Clotilde B."/>
            <person name="Roberto B."/>
            <person name="Veronica D.S."/>
            <person name="Fabio R."/>
            <person name="Monica P."/>
            <person name="Olivier J."/>
            <person name="Enrico T."/>
            <person name="Nicola S."/>
        </authorList>
    </citation>
    <scope>NUCLEOTIDE SEQUENCE [LARGE SCALE GENOMIC DNA]</scope>
    <source>
        <strain evidence="2 3">DSM 44153</strain>
    </source>
</reference>
<name>A0A1X2EGN6_9MYCO</name>
<dbReference type="STRING" id="1798.AWC30_14090"/>
<dbReference type="AlphaFoldDB" id="A0A1X2EGN6"/>
<gene>
    <name evidence="2" type="ORF">AWC30_14090</name>
</gene>
<dbReference type="RefSeq" id="WP_085110966.1">
    <property type="nucleotide sequence ID" value="NZ_LQPZ01000040.1"/>
</dbReference>
<sequence>MRRALALLFGLFTAATIAVAAPAGAVGDAPIGPLGDTLRIQTDNGIVADVTVHDVQPVPVPPGWTWTGHPGYREAGGPWRAGVTVHVIESPQAYSPSVRLTFRGVTPFADAYVSKHTDAPDSLETLLANAPAGSTVNGGVYWHVYRDLVTNVVLLDAINGEHLAQWNL</sequence>
<proteinExistence type="predicted"/>
<dbReference type="Proteomes" id="UP000193090">
    <property type="component" value="Unassembled WGS sequence"/>
</dbReference>